<evidence type="ECO:0000256" key="3">
    <source>
        <dbReference type="ARBA" id="ARBA00022553"/>
    </source>
</evidence>
<dbReference type="FunFam" id="3.30.565.10:FF:000010">
    <property type="entry name" value="Sensor histidine kinase RcsC"/>
    <property type="match status" value="1"/>
</dbReference>
<dbReference type="GO" id="GO:0005524">
    <property type="term" value="F:ATP binding"/>
    <property type="evidence" value="ECO:0007669"/>
    <property type="project" value="UniProtKB-KW"/>
</dbReference>
<dbReference type="InterPro" id="IPR001789">
    <property type="entry name" value="Sig_transdc_resp-reg_receiver"/>
</dbReference>
<sequence length="950" mass="106374">MKSRLLTKRRAEFLYITVIFLSALWLIVSAVSTYVSDSYQKAFLSLSQNITHSLEEIYSFEYSTTKTYDRFSNELVELERLSEQLYDNMKANSQGYPSFISPIPTESVSYAQSVKNNVLIFTQRLERLLSAKVSLEYSSNTLKALKNNLMSNTYSAEDKLAIYQYLDLAQSIAVIPNELQQNNDLLALDGYIKLHNRVQNSIRLEKQALVDSEIHVLMNETNNFWLERSLSTKVHISIALILLILSIGCYLYRKQQIQQYRERKLIADLLVKEKERSHLAMVVEHASDAIIITDKQGYTSWVNAAFETISGFSLNEVIGKKPGDILQGEGTSLSEVRRISKELKLGNTVKSELINYHKNGQPYWIDIVITPILNADNQIEQFIAVERDSGERKQLQKSLEHAVERADASNQAKSTFLATMSHELRTPLNGILGMAQILESSVTNAQHQQQLHILLESGNHLLSLLNDILDISKIEEGKLELEVLDFSIEDICDPIVSTYTSLCKEKGISFHLINQLSPGKSYRGDKSRIRQIIFNLLSNSVKFTETGSVTITLSQDTPSTIDVASRPNNQSNIETLVIAISDTGIGIPNDRLKSIFDPFIQAESSTTRQFGGTGLGLAIVKQLANLMGGDVNVTSTFGKGSVFSVNLKLMPIQAVQATKEKSVSLDDQAIACSLNILLVEDNKVNALVAKTFCTKQGHQVDVAQNGEIAVERVQNSAYDLIIMDNHMPVMDGIEATRIIRQQLKCNTVIFGCTADVFKEAHDNFMAAGANHILTKPLQKESFIDALQRFRHQLMIPSKENTHPNILHLIRHDVTKLDGISNTEAELRMTSHSHLGNPIDIPQITQFKNVAEKCLDVLVKVYPEKSIPEILASLTSLQSEISELNLSLVESKLATLTALLESGQQPSLNDMQSLINLVEVNIHQAIRILDQQNMQENRSDLLAITPQKKTY</sequence>
<dbReference type="InterPro" id="IPR003594">
    <property type="entry name" value="HATPase_dom"/>
</dbReference>
<feature type="transmembrane region" description="Helical" evidence="9">
    <location>
        <begin position="12"/>
        <end position="35"/>
    </location>
</feature>
<dbReference type="SMART" id="SM00387">
    <property type="entry name" value="HATPase_c"/>
    <property type="match status" value="1"/>
</dbReference>
<dbReference type="SUPFAM" id="SSF55874">
    <property type="entry name" value="ATPase domain of HSP90 chaperone/DNA topoisomerase II/histidine kinase"/>
    <property type="match status" value="1"/>
</dbReference>
<dbReference type="SUPFAM" id="SSF52172">
    <property type="entry name" value="CheY-like"/>
    <property type="match status" value="1"/>
</dbReference>
<dbReference type="InterPro" id="IPR036097">
    <property type="entry name" value="HisK_dim/P_sf"/>
</dbReference>
<dbReference type="AlphaFoldDB" id="A0A9X3CLS0"/>
<dbReference type="InterPro" id="IPR035965">
    <property type="entry name" value="PAS-like_dom_sf"/>
</dbReference>
<evidence type="ECO:0000256" key="7">
    <source>
        <dbReference type="ARBA" id="ARBA00023012"/>
    </source>
</evidence>
<dbReference type="SUPFAM" id="SSF47384">
    <property type="entry name" value="Homodimeric domain of signal transducing histidine kinase"/>
    <property type="match status" value="1"/>
</dbReference>
<dbReference type="SMART" id="SM00091">
    <property type="entry name" value="PAS"/>
    <property type="match status" value="1"/>
</dbReference>
<feature type="domain" description="Histidine kinase" evidence="10">
    <location>
        <begin position="419"/>
        <end position="651"/>
    </location>
</feature>
<evidence type="ECO:0000256" key="5">
    <source>
        <dbReference type="ARBA" id="ARBA00022777"/>
    </source>
</evidence>
<dbReference type="SUPFAM" id="SSF55785">
    <property type="entry name" value="PYP-like sensor domain (PAS domain)"/>
    <property type="match status" value="1"/>
</dbReference>
<dbReference type="Pfam" id="PF13426">
    <property type="entry name" value="PAS_9"/>
    <property type="match status" value="1"/>
</dbReference>
<dbReference type="PANTHER" id="PTHR43047:SF78">
    <property type="entry name" value="SENSORY_REGULATORY PROTEIN RPFC"/>
    <property type="match status" value="1"/>
</dbReference>
<dbReference type="Gene3D" id="3.30.565.10">
    <property type="entry name" value="Histidine kinase-like ATPase, C-terminal domain"/>
    <property type="match status" value="1"/>
</dbReference>
<dbReference type="PROSITE" id="PS50109">
    <property type="entry name" value="HIS_KIN"/>
    <property type="match status" value="1"/>
</dbReference>
<protein>
    <recommendedName>
        <fullName evidence="2">histidine kinase</fullName>
        <ecNumber evidence="2">2.7.13.3</ecNumber>
    </recommendedName>
</protein>
<dbReference type="Pfam" id="PF00072">
    <property type="entry name" value="Response_reg"/>
    <property type="match status" value="1"/>
</dbReference>
<dbReference type="PROSITE" id="PS50112">
    <property type="entry name" value="PAS"/>
    <property type="match status" value="1"/>
</dbReference>
<feature type="modified residue" description="4-aspartylphosphate" evidence="8">
    <location>
        <position position="724"/>
    </location>
</feature>
<dbReference type="Gene3D" id="1.10.287.130">
    <property type="match status" value="1"/>
</dbReference>
<evidence type="ECO:0000259" key="12">
    <source>
        <dbReference type="PROSITE" id="PS50112"/>
    </source>
</evidence>
<accession>A0A9X3CLS0</accession>
<gene>
    <name evidence="14" type="ORF">MD535_06875</name>
</gene>
<evidence type="ECO:0000313" key="15">
    <source>
        <dbReference type="Proteomes" id="UP001155587"/>
    </source>
</evidence>
<dbReference type="PRINTS" id="PR00344">
    <property type="entry name" value="BCTRLSENSOR"/>
</dbReference>
<keyword evidence="9" id="KW-0472">Membrane</keyword>
<dbReference type="CDD" id="cd00130">
    <property type="entry name" value="PAS"/>
    <property type="match status" value="1"/>
</dbReference>
<dbReference type="Pfam" id="PF02518">
    <property type="entry name" value="HATPase_c"/>
    <property type="match status" value="1"/>
</dbReference>
<dbReference type="PROSITE" id="PS50113">
    <property type="entry name" value="PAC"/>
    <property type="match status" value="1"/>
</dbReference>
<evidence type="ECO:0000256" key="9">
    <source>
        <dbReference type="SAM" id="Phobius"/>
    </source>
</evidence>
<keyword evidence="9" id="KW-0812">Transmembrane</keyword>
<dbReference type="EC" id="2.7.13.3" evidence="2"/>
<dbReference type="EMBL" id="JAKRRY010000006">
    <property type="protein sequence ID" value="MCW8345733.1"/>
    <property type="molecule type" value="Genomic_DNA"/>
</dbReference>
<evidence type="ECO:0000256" key="1">
    <source>
        <dbReference type="ARBA" id="ARBA00000085"/>
    </source>
</evidence>
<dbReference type="GO" id="GO:0016787">
    <property type="term" value="F:hydrolase activity"/>
    <property type="evidence" value="ECO:0007669"/>
    <property type="project" value="UniProtKB-KW"/>
</dbReference>
<keyword evidence="14" id="KW-0067">ATP-binding</keyword>
<dbReference type="CDD" id="cd16922">
    <property type="entry name" value="HATPase_EvgS-ArcB-TorS-like"/>
    <property type="match status" value="1"/>
</dbReference>
<name>A0A9X3CLS0_9VIBR</name>
<dbReference type="GO" id="GO:0000155">
    <property type="term" value="F:phosphorelay sensor kinase activity"/>
    <property type="evidence" value="ECO:0007669"/>
    <property type="project" value="InterPro"/>
</dbReference>
<dbReference type="Pfam" id="PF00512">
    <property type="entry name" value="HisKA"/>
    <property type="match status" value="1"/>
</dbReference>
<dbReference type="SMART" id="SM00448">
    <property type="entry name" value="REC"/>
    <property type="match status" value="1"/>
</dbReference>
<dbReference type="InterPro" id="IPR036890">
    <property type="entry name" value="HATPase_C_sf"/>
</dbReference>
<evidence type="ECO:0000259" key="13">
    <source>
        <dbReference type="PROSITE" id="PS50113"/>
    </source>
</evidence>
<keyword evidence="4" id="KW-0808">Transferase</keyword>
<evidence type="ECO:0000256" key="8">
    <source>
        <dbReference type="PROSITE-ProRule" id="PRU00169"/>
    </source>
</evidence>
<dbReference type="InterPro" id="IPR011006">
    <property type="entry name" value="CheY-like_superfamily"/>
</dbReference>
<keyword evidence="14" id="KW-0547">Nucleotide-binding</keyword>
<evidence type="ECO:0000259" key="10">
    <source>
        <dbReference type="PROSITE" id="PS50109"/>
    </source>
</evidence>
<dbReference type="InterPro" id="IPR004358">
    <property type="entry name" value="Sig_transdc_His_kin-like_C"/>
</dbReference>
<keyword evidence="6" id="KW-0378">Hydrolase</keyword>
<evidence type="ECO:0000256" key="2">
    <source>
        <dbReference type="ARBA" id="ARBA00012438"/>
    </source>
</evidence>
<dbReference type="Gene3D" id="3.30.450.20">
    <property type="entry name" value="PAS domain"/>
    <property type="match status" value="1"/>
</dbReference>
<organism evidence="14 15">
    <name type="scientific">Vibrio qingdaonensis</name>
    <dbReference type="NCBI Taxonomy" id="2829491"/>
    <lineage>
        <taxon>Bacteria</taxon>
        <taxon>Pseudomonadati</taxon>
        <taxon>Pseudomonadota</taxon>
        <taxon>Gammaproteobacteria</taxon>
        <taxon>Vibrionales</taxon>
        <taxon>Vibrionaceae</taxon>
        <taxon>Vibrio</taxon>
    </lineage>
</organism>
<evidence type="ECO:0000256" key="6">
    <source>
        <dbReference type="ARBA" id="ARBA00022801"/>
    </source>
</evidence>
<dbReference type="InterPro" id="IPR003661">
    <property type="entry name" value="HisK_dim/P_dom"/>
</dbReference>
<dbReference type="InterPro" id="IPR001610">
    <property type="entry name" value="PAC"/>
</dbReference>
<dbReference type="NCBIfam" id="TIGR00229">
    <property type="entry name" value="sensory_box"/>
    <property type="match status" value="1"/>
</dbReference>
<dbReference type="PANTHER" id="PTHR43047">
    <property type="entry name" value="TWO-COMPONENT HISTIDINE PROTEIN KINASE"/>
    <property type="match status" value="1"/>
</dbReference>
<dbReference type="InterPro" id="IPR000014">
    <property type="entry name" value="PAS"/>
</dbReference>
<dbReference type="InterPro" id="IPR005467">
    <property type="entry name" value="His_kinase_dom"/>
</dbReference>
<dbReference type="CDD" id="cd17546">
    <property type="entry name" value="REC_hyHK_CKI1_RcsC-like"/>
    <property type="match status" value="1"/>
</dbReference>
<keyword evidence="7" id="KW-0902">Two-component regulatory system</keyword>
<dbReference type="SMART" id="SM00086">
    <property type="entry name" value="PAC"/>
    <property type="match status" value="1"/>
</dbReference>
<keyword evidence="9" id="KW-1133">Transmembrane helix</keyword>
<dbReference type="InterPro" id="IPR000700">
    <property type="entry name" value="PAS-assoc_C"/>
</dbReference>
<evidence type="ECO:0000259" key="11">
    <source>
        <dbReference type="PROSITE" id="PS50110"/>
    </source>
</evidence>
<keyword evidence="3 8" id="KW-0597">Phosphoprotein</keyword>
<comment type="caution">
    <text evidence="14">The sequence shown here is derived from an EMBL/GenBank/DDBJ whole genome shotgun (WGS) entry which is preliminary data.</text>
</comment>
<dbReference type="CDD" id="cd00082">
    <property type="entry name" value="HisKA"/>
    <property type="match status" value="1"/>
</dbReference>
<keyword evidence="5" id="KW-0418">Kinase</keyword>
<dbReference type="SMART" id="SM00388">
    <property type="entry name" value="HisKA"/>
    <property type="match status" value="1"/>
</dbReference>
<dbReference type="Gene3D" id="3.40.50.2300">
    <property type="match status" value="1"/>
</dbReference>
<feature type="domain" description="PAC" evidence="13">
    <location>
        <begin position="347"/>
        <end position="401"/>
    </location>
</feature>
<proteinExistence type="predicted"/>
<evidence type="ECO:0000313" key="14">
    <source>
        <dbReference type="EMBL" id="MCW8345733.1"/>
    </source>
</evidence>
<keyword evidence="15" id="KW-1185">Reference proteome</keyword>
<feature type="domain" description="PAS" evidence="12">
    <location>
        <begin position="275"/>
        <end position="320"/>
    </location>
</feature>
<evidence type="ECO:0000256" key="4">
    <source>
        <dbReference type="ARBA" id="ARBA00022679"/>
    </source>
</evidence>
<comment type="catalytic activity">
    <reaction evidence="1">
        <text>ATP + protein L-histidine = ADP + protein N-phospho-L-histidine.</text>
        <dbReference type="EC" id="2.7.13.3"/>
    </reaction>
</comment>
<dbReference type="PROSITE" id="PS50110">
    <property type="entry name" value="RESPONSE_REGULATORY"/>
    <property type="match status" value="1"/>
</dbReference>
<dbReference type="Proteomes" id="UP001155587">
    <property type="component" value="Unassembled WGS sequence"/>
</dbReference>
<reference evidence="14" key="1">
    <citation type="submission" date="2022-02" db="EMBL/GenBank/DDBJ databases">
        <title>Vibrio sp. nov, a new bacterium isolated from seawater.</title>
        <authorList>
            <person name="Yuan Y."/>
        </authorList>
    </citation>
    <scope>NUCLEOTIDE SEQUENCE</scope>
    <source>
        <strain evidence="14">ZSDZ65</strain>
    </source>
</reference>
<feature type="domain" description="Response regulatory" evidence="11">
    <location>
        <begin position="675"/>
        <end position="790"/>
    </location>
</feature>
<dbReference type="RefSeq" id="WP_265674146.1">
    <property type="nucleotide sequence ID" value="NZ_JAKRRY010000006.1"/>
</dbReference>